<evidence type="ECO:0000256" key="4">
    <source>
        <dbReference type="ARBA" id="ARBA00022729"/>
    </source>
</evidence>
<feature type="transmembrane region" description="Helical" evidence="13">
    <location>
        <begin position="1121"/>
        <end position="1143"/>
    </location>
</feature>
<keyword evidence="7 13" id="KW-1133">Transmembrane helix</keyword>
<dbReference type="PANTHER" id="PTHR23220">
    <property type="entry name" value="INTEGRIN ALPHA"/>
    <property type="match status" value="1"/>
</dbReference>
<dbReference type="Pfam" id="PF20806">
    <property type="entry name" value="Integrin_A_Ig_3"/>
    <property type="match status" value="1"/>
</dbReference>
<evidence type="ECO:0000313" key="17">
    <source>
        <dbReference type="Proteomes" id="UP000005239"/>
    </source>
</evidence>
<dbReference type="GO" id="GO:0098609">
    <property type="term" value="P:cell-cell adhesion"/>
    <property type="evidence" value="ECO:0000318"/>
    <property type="project" value="GO_Central"/>
</dbReference>
<name>A0A2A6BBB1_PRIPA</name>
<evidence type="ECO:0000256" key="8">
    <source>
        <dbReference type="ARBA" id="ARBA00023037"/>
    </source>
</evidence>
<dbReference type="Gene3D" id="2.60.40.1510">
    <property type="entry name" value="ntegrin, alpha v. Chain A, domain 3"/>
    <property type="match status" value="1"/>
</dbReference>
<dbReference type="Pfam" id="PF08441">
    <property type="entry name" value="Integrin_A_Ig_1"/>
    <property type="match status" value="1"/>
</dbReference>
<evidence type="ECO:0000313" key="16">
    <source>
        <dbReference type="EnsemblMetazoa" id="PPA19913.1"/>
    </source>
</evidence>
<dbReference type="Pfam" id="PF20805">
    <property type="entry name" value="Integrin_A_Ig_2"/>
    <property type="match status" value="1"/>
</dbReference>
<evidence type="ECO:0000256" key="7">
    <source>
        <dbReference type="ARBA" id="ARBA00022989"/>
    </source>
</evidence>
<reference evidence="16" key="2">
    <citation type="submission" date="2022-06" db="UniProtKB">
        <authorList>
            <consortium name="EnsemblMetazoa"/>
        </authorList>
    </citation>
    <scope>IDENTIFICATION</scope>
    <source>
        <strain evidence="16">PS312</strain>
    </source>
</reference>
<sequence length="1191" mass="131980">MLLWIVTCLVTSSLSFNIDTKNAVIHNRPNVKFGYSLDFFYEAKGVPILAVGAPEAETQNPQLRGIRKAGAVYACNLAEPTTCREIFADPDLGNEKRLNGSRMTQIEDKSNQFFGATVSASRKHDKLMMCAPQYKYFFTKFEVIEPVGACFYLETGAAKAYELSSCRQDNQKHGRHRLGYGQCGFSASVPNEGGRSFVGAPGMFYWQGGIFSQANLNYTDRLNTTYSPKEYDHNMMGYSVATGDFDGDGKEDAVTGAPRGDGLTGKLVLYTSALKHIINLTDTTSAPQTGQYCGHSIAVTDLNNDGRADIVTGCPFFTDYVTKVDAKTQERKPQYEVGKILVYIQTAPGVFAKPIAIIGEEEWGRFGFSIAHAGDLNQDGYNDIVVGSPHGGRDKRGAVYILHGSKDGIREKHTQKIEAASVNSNVRGFGFSVAGGVDVDANGMPDIAVGAVRSGSALVLLSKPVVTVTGRTELDKNNVVVDDKNCDVNEKLGKQACRTIKTCFKYDGKGDTPNDLEFKLTYNLDLLASQPRAHFIDREIDADSTIKRSKQSKSDRTPNVIERKVRLEKRREKCFTQRFFVSSTMRDRLSPIHYSVNYTYEGEPSGKLRGGKLEPALDTTVPLVYEGKLSIANNCGNDDQCIPNLAVTATADKEKFILGTKDNSLLLNVDIKNRGEDAFESKLYVDIPQGFEFGGVVVPEGKTPPSCSPTSDKPDEDGQWTWECELGNPLPATKDNKIGIRLTANEENPPTKEITVSARVNSTNAETDGEERDNFFSMTIPVDYDNSLGLIGQTTPEQVDFIANNQTTKERFEDRDIGPLVSHVYQITNNGPSRMDVSLDIFWPSFSVEGNNLFYLITEPSLSNPDRGVCRVKQINNVNPLNLRLTNEHIPTAPPVPVVDPHFASREEEEFEEEGEEEERTAGTRGGVEYIPHEGQEGQGGYEWTDKERDTTNDELEYHEYDEDESKVRVKRQQQQQRKRPMKKGGDGRRRDGVPSVNGVEKARFNDLKEAVNMSKVSSGTVEYKGVLSRASVDCNSLRCTHIECDLHDIEKGEYVLVTIHARVDTETLVNERNPGGDVSSLAVARVINQKNRPDKQTVINAVTTHLNAINTDGSGGGIPWWLYLLAILIGLLILALLILLLWRCGFFKRDRPPTAQAERLATNDPDARVADTKTRYAPIQQYDDDRRAML</sequence>
<dbReference type="Gene3D" id="2.130.10.130">
    <property type="entry name" value="Integrin alpha, N-terminal"/>
    <property type="match status" value="1"/>
</dbReference>
<dbReference type="Gene3D" id="2.60.40.1530">
    <property type="entry name" value="ntegrin, alpha v. Chain A, domain 4"/>
    <property type="match status" value="1"/>
</dbReference>
<feature type="signal peptide" evidence="15">
    <location>
        <begin position="1"/>
        <end position="15"/>
    </location>
</feature>
<keyword evidence="9 13" id="KW-0472">Membrane</keyword>
<keyword evidence="8 13" id="KW-0401">Integrin</keyword>
<protein>
    <submittedName>
        <fullName evidence="16">Pat-2</fullName>
    </submittedName>
</protein>
<feature type="region of interest" description="Disordered" evidence="14">
    <location>
        <begin position="905"/>
        <end position="999"/>
    </location>
</feature>
<comment type="subcellular location">
    <subcellularLocation>
        <location evidence="1 13">Membrane</location>
        <topology evidence="1 13">Single-pass type I membrane protein</topology>
    </subcellularLocation>
</comment>
<organism evidence="16 17">
    <name type="scientific">Pristionchus pacificus</name>
    <name type="common">Parasitic nematode worm</name>
    <dbReference type="NCBI Taxonomy" id="54126"/>
    <lineage>
        <taxon>Eukaryota</taxon>
        <taxon>Metazoa</taxon>
        <taxon>Ecdysozoa</taxon>
        <taxon>Nematoda</taxon>
        <taxon>Chromadorea</taxon>
        <taxon>Rhabditida</taxon>
        <taxon>Rhabditina</taxon>
        <taxon>Diplogasteromorpha</taxon>
        <taxon>Diplogasteroidea</taxon>
        <taxon>Neodiplogasteridae</taxon>
        <taxon>Pristionchus</taxon>
    </lineage>
</organism>
<dbReference type="GO" id="GO:1901076">
    <property type="term" value="P:positive regulation of engulfment of apoptotic cell"/>
    <property type="evidence" value="ECO:0007669"/>
    <property type="project" value="EnsemblMetazoa"/>
</dbReference>
<dbReference type="PROSITE" id="PS51470">
    <property type="entry name" value="FG_GAP"/>
    <property type="match status" value="3"/>
</dbReference>
<evidence type="ECO:0000256" key="14">
    <source>
        <dbReference type="SAM" id="MobiDB-lite"/>
    </source>
</evidence>
<keyword evidence="11 13" id="KW-0675">Receptor</keyword>
<dbReference type="GO" id="GO:0060298">
    <property type="term" value="P:positive regulation of sarcomere organization"/>
    <property type="evidence" value="ECO:0007669"/>
    <property type="project" value="EnsemblMetazoa"/>
</dbReference>
<dbReference type="Proteomes" id="UP000005239">
    <property type="component" value="Unassembled WGS sequence"/>
</dbReference>
<dbReference type="Gene3D" id="1.20.5.930">
    <property type="entry name" value="Bicelle-embedded integrin alpha(iib) transmembrane segment"/>
    <property type="match status" value="1"/>
</dbReference>
<dbReference type="SUPFAM" id="SSF69318">
    <property type="entry name" value="Integrin alpha N-terminal domain"/>
    <property type="match status" value="1"/>
</dbReference>
<dbReference type="GO" id="GO:0040017">
    <property type="term" value="P:positive regulation of locomotion"/>
    <property type="evidence" value="ECO:0007669"/>
    <property type="project" value="EnsemblMetazoa"/>
</dbReference>
<dbReference type="InterPro" id="IPR000413">
    <property type="entry name" value="Integrin_alpha"/>
</dbReference>
<dbReference type="GO" id="GO:0072327">
    <property type="term" value="P:vulval cell fate specification"/>
    <property type="evidence" value="ECO:0007669"/>
    <property type="project" value="EnsemblMetazoa"/>
</dbReference>
<dbReference type="GO" id="GO:0007229">
    <property type="term" value="P:integrin-mediated signaling pathway"/>
    <property type="evidence" value="ECO:0000318"/>
    <property type="project" value="GO_Central"/>
</dbReference>
<dbReference type="SMART" id="SM00191">
    <property type="entry name" value="Int_alpha"/>
    <property type="match status" value="5"/>
</dbReference>
<evidence type="ECO:0000256" key="15">
    <source>
        <dbReference type="SAM" id="SignalP"/>
    </source>
</evidence>
<feature type="compositionally biased region" description="Acidic residues" evidence="14">
    <location>
        <begin position="907"/>
        <end position="919"/>
    </location>
</feature>
<dbReference type="GO" id="GO:1903354">
    <property type="term" value="P:regulation of distal tip cell migration"/>
    <property type="evidence" value="ECO:0007669"/>
    <property type="project" value="EnsemblMetazoa"/>
</dbReference>
<dbReference type="InterPro" id="IPR013649">
    <property type="entry name" value="Integrin_alpha_Ig-like_1"/>
</dbReference>
<dbReference type="GO" id="GO:0040028">
    <property type="term" value="P:regulation of vulval development"/>
    <property type="evidence" value="ECO:0007669"/>
    <property type="project" value="EnsemblMetazoa"/>
</dbReference>
<dbReference type="SUPFAM" id="SSF69179">
    <property type="entry name" value="Integrin domains"/>
    <property type="match status" value="3"/>
</dbReference>
<dbReference type="InterPro" id="IPR013517">
    <property type="entry name" value="FG-GAP"/>
</dbReference>
<evidence type="ECO:0000256" key="12">
    <source>
        <dbReference type="ARBA" id="ARBA00023180"/>
    </source>
</evidence>
<gene>
    <name evidence="16" type="primary">WBGene00109467</name>
</gene>
<comment type="similarity">
    <text evidence="2 13">Belongs to the integrin alpha chain family.</text>
</comment>
<dbReference type="PANTHER" id="PTHR23220:SF133">
    <property type="entry name" value="INTEGRIN ALPHA-PS2"/>
    <property type="match status" value="1"/>
</dbReference>
<dbReference type="PROSITE" id="PS00242">
    <property type="entry name" value="INTEGRIN_ALPHA"/>
    <property type="match status" value="1"/>
</dbReference>
<keyword evidence="12" id="KW-0325">Glycoprotein</keyword>
<feature type="compositionally biased region" description="Basic and acidic residues" evidence="14">
    <location>
        <begin position="984"/>
        <end position="993"/>
    </location>
</feature>
<dbReference type="GO" id="GO:0042059">
    <property type="term" value="P:negative regulation of epidermal growth factor receptor signaling pathway"/>
    <property type="evidence" value="ECO:0007669"/>
    <property type="project" value="EnsemblMetazoa"/>
</dbReference>
<dbReference type="InterPro" id="IPR028994">
    <property type="entry name" value="Integrin_alpha_N"/>
</dbReference>
<dbReference type="GO" id="GO:0038023">
    <property type="term" value="F:signaling receptor activity"/>
    <property type="evidence" value="ECO:0000318"/>
    <property type="project" value="GO_Central"/>
</dbReference>
<dbReference type="Pfam" id="PF01839">
    <property type="entry name" value="FG-GAP"/>
    <property type="match status" value="3"/>
</dbReference>
<dbReference type="GO" id="GO:0046716">
    <property type="term" value="P:muscle cell cellular homeostasis"/>
    <property type="evidence" value="ECO:0007669"/>
    <property type="project" value="EnsemblMetazoa"/>
</dbReference>
<evidence type="ECO:0000256" key="6">
    <source>
        <dbReference type="ARBA" id="ARBA00022889"/>
    </source>
</evidence>
<dbReference type="OrthoDB" id="5317514at2759"/>
<proteinExistence type="inferred from homology"/>
<evidence type="ECO:0000256" key="10">
    <source>
        <dbReference type="ARBA" id="ARBA00023157"/>
    </source>
</evidence>
<evidence type="ECO:0000256" key="2">
    <source>
        <dbReference type="ARBA" id="ARBA00008054"/>
    </source>
</evidence>
<dbReference type="InterPro" id="IPR013519">
    <property type="entry name" value="Int_alpha_beta-p"/>
</dbReference>
<dbReference type="GO" id="GO:0031430">
    <property type="term" value="C:M band"/>
    <property type="evidence" value="ECO:0007669"/>
    <property type="project" value="EnsemblMetazoa"/>
</dbReference>
<reference evidence="17" key="1">
    <citation type="journal article" date="2008" name="Nat. Genet.">
        <title>The Pristionchus pacificus genome provides a unique perspective on nematode lifestyle and parasitism.</title>
        <authorList>
            <person name="Dieterich C."/>
            <person name="Clifton S.W."/>
            <person name="Schuster L.N."/>
            <person name="Chinwalla A."/>
            <person name="Delehaunty K."/>
            <person name="Dinkelacker I."/>
            <person name="Fulton L."/>
            <person name="Fulton R."/>
            <person name="Godfrey J."/>
            <person name="Minx P."/>
            <person name="Mitreva M."/>
            <person name="Roeseler W."/>
            <person name="Tian H."/>
            <person name="Witte H."/>
            <person name="Yang S.P."/>
            <person name="Wilson R.K."/>
            <person name="Sommer R.J."/>
        </authorList>
    </citation>
    <scope>NUCLEOTIDE SEQUENCE [LARGE SCALE GENOMIC DNA]</scope>
    <source>
        <strain evidence="17">PS312</strain>
    </source>
</reference>
<evidence type="ECO:0000256" key="13">
    <source>
        <dbReference type="RuleBase" id="RU003762"/>
    </source>
</evidence>
<feature type="chain" id="PRO_5043680247" evidence="15">
    <location>
        <begin position="16"/>
        <end position="1191"/>
    </location>
</feature>
<evidence type="ECO:0000256" key="3">
    <source>
        <dbReference type="ARBA" id="ARBA00022692"/>
    </source>
</evidence>
<dbReference type="InterPro" id="IPR032695">
    <property type="entry name" value="Integrin_dom_sf"/>
</dbReference>
<evidence type="ECO:0000256" key="9">
    <source>
        <dbReference type="ARBA" id="ARBA00023136"/>
    </source>
</evidence>
<dbReference type="AlphaFoldDB" id="A0A2A6BBB1"/>
<dbReference type="EnsemblMetazoa" id="PPA19913.1">
    <property type="protein sequence ID" value="PPA19913.1"/>
    <property type="gene ID" value="WBGene00109467"/>
</dbReference>
<keyword evidence="5" id="KW-0677">Repeat</keyword>
<dbReference type="GO" id="GO:0004888">
    <property type="term" value="F:transmembrane signaling receptor activity"/>
    <property type="evidence" value="ECO:0007669"/>
    <property type="project" value="EnsemblMetazoa"/>
</dbReference>
<evidence type="ECO:0000256" key="5">
    <source>
        <dbReference type="ARBA" id="ARBA00022737"/>
    </source>
</evidence>
<dbReference type="Gene3D" id="2.60.40.1460">
    <property type="entry name" value="Integrin domains. Chain A, domain 2"/>
    <property type="match status" value="1"/>
</dbReference>
<accession>A0A8R1YFU2</accession>
<dbReference type="GO" id="GO:0007005">
    <property type="term" value="P:mitochondrion organization"/>
    <property type="evidence" value="ECO:0007669"/>
    <property type="project" value="EnsemblMetazoa"/>
</dbReference>
<keyword evidence="4 15" id="KW-0732">Signal</keyword>
<evidence type="ECO:0000256" key="11">
    <source>
        <dbReference type="ARBA" id="ARBA00023170"/>
    </source>
</evidence>
<feature type="compositionally biased region" description="Basic residues" evidence="14">
    <location>
        <begin position="969"/>
        <end position="983"/>
    </location>
</feature>
<keyword evidence="17" id="KW-1185">Reference proteome</keyword>
<dbReference type="PRINTS" id="PR01185">
    <property type="entry name" value="INTEGRINA"/>
</dbReference>
<dbReference type="InterPro" id="IPR048286">
    <property type="entry name" value="Integrin_alpha_Ig-like_3"/>
</dbReference>
<keyword evidence="3 13" id="KW-0812">Transmembrane</keyword>
<dbReference type="InterPro" id="IPR048285">
    <property type="entry name" value="Integrin_alpha_Ig-like_2"/>
</dbReference>
<feature type="compositionally biased region" description="Basic and acidic residues" evidence="14">
    <location>
        <begin position="944"/>
        <end position="959"/>
    </location>
</feature>
<dbReference type="GO" id="GO:0009986">
    <property type="term" value="C:cell surface"/>
    <property type="evidence" value="ECO:0000318"/>
    <property type="project" value="GO_Central"/>
</dbReference>
<accession>A0A2A6BBB1</accession>
<dbReference type="InterPro" id="IPR018184">
    <property type="entry name" value="Integrin_alpha_C_CS"/>
</dbReference>
<evidence type="ECO:0000256" key="1">
    <source>
        <dbReference type="ARBA" id="ARBA00004479"/>
    </source>
</evidence>
<keyword evidence="6 13" id="KW-0130">Cell adhesion</keyword>
<dbReference type="GO" id="GO:0008305">
    <property type="term" value="C:integrin complex"/>
    <property type="evidence" value="ECO:0000318"/>
    <property type="project" value="GO_Central"/>
</dbReference>
<dbReference type="GO" id="GO:0055120">
    <property type="term" value="C:striated muscle dense body"/>
    <property type="evidence" value="ECO:0007669"/>
    <property type="project" value="EnsemblMetazoa"/>
</dbReference>
<keyword evidence="10" id="KW-1015">Disulfide bond</keyword>
<dbReference type="FunFam" id="1.20.5.930:FF:000001">
    <property type="entry name" value="Integrin subunit alpha V"/>
    <property type="match status" value="1"/>
</dbReference>